<evidence type="ECO:0000256" key="1">
    <source>
        <dbReference type="SAM" id="MobiDB-lite"/>
    </source>
</evidence>
<feature type="region of interest" description="Disordered" evidence="1">
    <location>
        <begin position="224"/>
        <end position="259"/>
    </location>
</feature>
<name>A0A9P7CZ02_9AGAM</name>
<sequence length="318" mass="35373">MTWAAWVPAVLYLQEVLDLPVETGLARLAQHEGMQGNVGCQKAAEVVACYWARTANMSVCRVARVAGAVVTKMTMAGDVRASVDAGSERLYDFGFYWQEWRKALTRTSTAAGLHLDGGGFWLVAGSRTAHKTLEVEVQKKNVKAAELTAHKTLELIMIESVFSDHLDLANSTSFFHDNIVMLEIDNMLSGWPTYTLNFTPERPGPLKIILHLRDAVKFRVIEDENSDNEAGGQGNSTLQSDTTMVCEPTLAPKDPDMPQRINAKPVVLHVIPKDSPSIICMREKFEDDHGYTWPPRRGFRECSNRTQITQAVEALNLN</sequence>
<evidence type="ECO:0000256" key="2">
    <source>
        <dbReference type="SAM" id="SignalP"/>
    </source>
</evidence>
<protein>
    <submittedName>
        <fullName evidence="3">Uncharacterized protein</fullName>
    </submittedName>
</protein>
<reference evidence="3" key="1">
    <citation type="journal article" date="2020" name="New Phytol.">
        <title>Comparative genomics reveals dynamic genome evolution in host specialist ectomycorrhizal fungi.</title>
        <authorList>
            <person name="Lofgren L.A."/>
            <person name="Nguyen N.H."/>
            <person name="Vilgalys R."/>
            <person name="Ruytinx J."/>
            <person name="Liao H.L."/>
            <person name="Branco S."/>
            <person name="Kuo A."/>
            <person name="LaButti K."/>
            <person name="Lipzen A."/>
            <person name="Andreopoulos W."/>
            <person name="Pangilinan J."/>
            <person name="Riley R."/>
            <person name="Hundley H."/>
            <person name="Na H."/>
            <person name="Barry K."/>
            <person name="Grigoriev I.V."/>
            <person name="Stajich J.E."/>
            <person name="Kennedy P.G."/>
        </authorList>
    </citation>
    <scope>NUCLEOTIDE SEQUENCE</scope>
    <source>
        <strain evidence="3">DOB743</strain>
    </source>
</reference>
<feature type="signal peptide" evidence="2">
    <location>
        <begin position="1"/>
        <end position="18"/>
    </location>
</feature>
<evidence type="ECO:0000313" key="3">
    <source>
        <dbReference type="EMBL" id="KAG1774165.1"/>
    </source>
</evidence>
<dbReference type="AlphaFoldDB" id="A0A9P7CZ02"/>
<dbReference type="OrthoDB" id="2611774at2759"/>
<evidence type="ECO:0000313" key="4">
    <source>
        <dbReference type="Proteomes" id="UP000714275"/>
    </source>
</evidence>
<keyword evidence="4" id="KW-1185">Reference proteome</keyword>
<dbReference type="EMBL" id="JABBWD010000044">
    <property type="protein sequence ID" value="KAG1774165.1"/>
    <property type="molecule type" value="Genomic_DNA"/>
</dbReference>
<keyword evidence="2" id="KW-0732">Signal</keyword>
<proteinExistence type="predicted"/>
<accession>A0A9P7CZ02</accession>
<organism evidence="3 4">
    <name type="scientific">Suillus placidus</name>
    <dbReference type="NCBI Taxonomy" id="48579"/>
    <lineage>
        <taxon>Eukaryota</taxon>
        <taxon>Fungi</taxon>
        <taxon>Dikarya</taxon>
        <taxon>Basidiomycota</taxon>
        <taxon>Agaricomycotina</taxon>
        <taxon>Agaricomycetes</taxon>
        <taxon>Agaricomycetidae</taxon>
        <taxon>Boletales</taxon>
        <taxon>Suillineae</taxon>
        <taxon>Suillaceae</taxon>
        <taxon>Suillus</taxon>
    </lineage>
</organism>
<comment type="caution">
    <text evidence="3">The sequence shown here is derived from an EMBL/GenBank/DDBJ whole genome shotgun (WGS) entry which is preliminary data.</text>
</comment>
<feature type="chain" id="PRO_5040216230" evidence="2">
    <location>
        <begin position="19"/>
        <end position="318"/>
    </location>
</feature>
<gene>
    <name evidence="3" type="ORF">EV702DRAFT_1047951</name>
</gene>
<dbReference type="Proteomes" id="UP000714275">
    <property type="component" value="Unassembled WGS sequence"/>
</dbReference>